<keyword evidence="2" id="KW-0285">Flavoprotein</keyword>
<evidence type="ECO:0000256" key="4">
    <source>
        <dbReference type="ARBA" id="ARBA00023002"/>
    </source>
</evidence>
<dbReference type="OrthoDB" id="74360at2759"/>
<evidence type="ECO:0000256" key="2">
    <source>
        <dbReference type="ARBA" id="ARBA00022630"/>
    </source>
</evidence>
<sequence>MDRNPPLNDPRGGFPDASGTSDSMVMRKCPQERQTTVLRSILLTHLSDMASSTKKEAVCLPSYSTIACIGTGLSGIGLGAQLKRWYDVDDITYFERSPEAGGTWWINTYPGCACDVPSALYSFSFEQNPNWTKLMPSSKEIQAYAMGVAEKYNLPSKMRFNCDVERCDWLEGGSRWLLQIRDKLTGELFLHECQILFSAAGQLVQPRELDIPGLESFKGEVFHSARWNHSVDLKGKDVVVIGNGCTAAQIVPALVPQVKSLTQIIRTKHWIFEATNFKSTPFTRWCLRNVPGAMSLQRFLIFTIAESDFPLFYMNTIGALARARKRRIVEKFMREKAPEKYHDLLIPDFDVACKRRIFNDGYLESLHSSNFNLTDQKVLSIVPEGLQTQSGIIKADVIVLANGFKTNEFLDPLQVHGCDGVSLTQHWANFGGPSAYNCSVMSGFPNFFLLLGPNAATGHTSALMASENMINYALRILSPVLRGKAASMEVRYEAEKKHIYHMQNELKRRVWSAGCKSWYIKENQWNSMSYPWSQAYFWYRSLVPSWGDWIVKSTSTNFSFFTASISVIGICFYLSRAWGKPWLVTRQVHVLA</sequence>
<dbReference type="AlphaFoldDB" id="A0A1B8G7M8"/>
<dbReference type="PANTHER" id="PTHR42877">
    <property type="entry name" value="L-ORNITHINE N(5)-MONOOXYGENASE-RELATED"/>
    <property type="match status" value="1"/>
</dbReference>
<dbReference type="RefSeq" id="XP_018125568.1">
    <property type="nucleotide sequence ID" value="XM_018279557.2"/>
</dbReference>
<proteinExistence type="inferred from homology"/>
<dbReference type="InterPro" id="IPR051209">
    <property type="entry name" value="FAD-bind_Monooxygenase_sf"/>
</dbReference>
<comment type="similarity">
    <text evidence="1">Belongs to the FAD-binding monooxygenase family.</text>
</comment>
<evidence type="ECO:0000256" key="1">
    <source>
        <dbReference type="ARBA" id="ARBA00010139"/>
    </source>
</evidence>
<keyword evidence="3" id="KW-0274">FAD</keyword>
<protein>
    <submittedName>
        <fullName evidence="6">Uncharacterized protein</fullName>
    </submittedName>
</protein>
<name>A0A1B8G7M8_9PEZI</name>
<keyword evidence="7" id="KW-1185">Reference proteome</keyword>
<dbReference type="SUPFAM" id="SSF51905">
    <property type="entry name" value="FAD/NAD(P)-binding domain"/>
    <property type="match status" value="2"/>
</dbReference>
<keyword evidence="4" id="KW-0560">Oxidoreductase</keyword>
<dbReference type="GO" id="GO:0004499">
    <property type="term" value="F:N,N-dimethylaniline monooxygenase activity"/>
    <property type="evidence" value="ECO:0007669"/>
    <property type="project" value="InterPro"/>
</dbReference>
<dbReference type="InterPro" id="IPR036188">
    <property type="entry name" value="FAD/NAD-bd_sf"/>
</dbReference>
<reference evidence="7" key="2">
    <citation type="journal article" date="2018" name="Nat. Commun.">
        <title>Extreme sensitivity to ultraviolet light in the fungal pathogen causing white-nose syndrome of bats.</title>
        <authorList>
            <person name="Palmer J.M."/>
            <person name="Drees K.P."/>
            <person name="Foster J.T."/>
            <person name="Lindner D.L."/>
        </authorList>
    </citation>
    <scope>NUCLEOTIDE SEQUENCE [LARGE SCALE GENOMIC DNA]</scope>
    <source>
        <strain evidence="7">UAMH 10579</strain>
    </source>
</reference>
<gene>
    <name evidence="6" type="ORF">VE01_10151</name>
</gene>
<dbReference type="GO" id="GO:0050660">
    <property type="term" value="F:flavin adenine dinucleotide binding"/>
    <property type="evidence" value="ECO:0007669"/>
    <property type="project" value="InterPro"/>
</dbReference>
<evidence type="ECO:0000256" key="3">
    <source>
        <dbReference type="ARBA" id="ARBA00022827"/>
    </source>
</evidence>
<evidence type="ECO:0000313" key="6">
    <source>
        <dbReference type="EMBL" id="OBT91835.1"/>
    </source>
</evidence>
<dbReference type="GO" id="GO:0050661">
    <property type="term" value="F:NADP binding"/>
    <property type="evidence" value="ECO:0007669"/>
    <property type="project" value="InterPro"/>
</dbReference>
<accession>A0A1B8G7M8</accession>
<feature type="region of interest" description="Disordered" evidence="5">
    <location>
        <begin position="1"/>
        <end position="25"/>
    </location>
</feature>
<organism evidence="6 7">
    <name type="scientific">Pseudogymnoascus verrucosus</name>
    <dbReference type="NCBI Taxonomy" id="342668"/>
    <lineage>
        <taxon>Eukaryota</taxon>
        <taxon>Fungi</taxon>
        <taxon>Dikarya</taxon>
        <taxon>Ascomycota</taxon>
        <taxon>Pezizomycotina</taxon>
        <taxon>Leotiomycetes</taxon>
        <taxon>Thelebolales</taxon>
        <taxon>Thelebolaceae</taxon>
        <taxon>Pseudogymnoascus</taxon>
    </lineage>
</organism>
<dbReference type="Pfam" id="PF00743">
    <property type="entry name" value="FMO-like"/>
    <property type="match status" value="1"/>
</dbReference>
<dbReference type="InterPro" id="IPR020946">
    <property type="entry name" value="Flavin_mOase-like"/>
</dbReference>
<dbReference type="PANTHER" id="PTHR42877:SF10">
    <property type="entry name" value="L-ORNITHINE N(5)-OXYGENASE"/>
    <property type="match status" value="1"/>
</dbReference>
<dbReference type="Gene3D" id="3.50.50.60">
    <property type="entry name" value="FAD/NAD(P)-binding domain"/>
    <property type="match status" value="2"/>
</dbReference>
<evidence type="ECO:0000256" key="5">
    <source>
        <dbReference type="SAM" id="MobiDB-lite"/>
    </source>
</evidence>
<evidence type="ECO:0000313" key="7">
    <source>
        <dbReference type="Proteomes" id="UP000091956"/>
    </source>
</evidence>
<dbReference type="GeneID" id="28843537"/>
<dbReference type="EMBL" id="KV460279">
    <property type="protein sequence ID" value="OBT91835.1"/>
    <property type="molecule type" value="Genomic_DNA"/>
</dbReference>
<dbReference type="Proteomes" id="UP000091956">
    <property type="component" value="Unassembled WGS sequence"/>
</dbReference>
<reference evidence="6 7" key="1">
    <citation type="submission" date="2016-03" db="EMBL/GenBank/DDBJ databases">
        <title>Comparative genomics of Pseudogymnoascus destructans, the fungus causing white-nose syndrome of bats.</title>
        <authorList>
            <person name="Palmer J.M."/>
            <person name="Drees K.P."/>
            <person name="Foster J.T."/>
            <person name="Lindner D.L."/>
        </authorList>
    </citation>
    <scope>NUCLEOTIDE SEQUENCE [LARGE SCALE GENOMIC DNA]</scope>
    <source>
        <strain evidence="6 7">UAMH 10579</strain>
    </source>
</reference>